<dbReference type="Pfam" id="PF13479">
    <property type="entry name" value="AAA_24"/>
    <property type="match status" value="1"/>
</dbReference>
<name>A0A099GL66_9RHOB</name>
<organism evidence="1 2">
    <name type="scientific">Paracoccus sanguinis</name>
    <dbReference type="NCBI Taxonomy" id="1545044"/>
    <lineage>
        <taxon>Bacteria</taxon>
        <taxon>Pseudomonadati</taxon>
        <taxon>Pseudomonadota</taxon>
        <taxon>Alphaproteobacteria</taxon>
        <taxon>Rhodobacterales</taxon>
        <taxon>Paracoccaceae</taxon>
        <taxon>Paracoccus</taxon>
    </lineage>
</organism>
<evidence type="ECO:0000313" key="2">
    <source>
        <dbReference type="Proteomes" id="UP000029858"/>
    </source>
</evidence>
<dbReference type="EMBL" id="JRKQ01000003">
    <property type="protein sequence ID" value="KGJ23565.1"/>
    <property type="molecule type" value="Genomic_DNA"/>
</dbReference>
<dbReference type="Proteomes" id="UP000029858">
    <property type="component" value="Unassembled WGS sequence"/>
</dbReference>
<proteinExistence type="predicted"/>
<dbReference type="AlphaFoldDB" id="A0A099GL66"/>
<accession>A0A099GL66</accession>
<dbReference type="InterPro" id="IPR027417">
    <property type="entry name" value="P-loop_NTPase"/>
</dbReference>
<evidence type="ECO:0000313" key="1">
    <source>
        <dbReference type="EMBL" id="KGJ23565.1"/>
    </source>
</evidence>
<reference evidence="1 2" key="2">
    <citation type="submission" date="2014-10" db="EMBL/GenBank/DDBJ databases">
        <title>Paracoccus sanguinis sp. nov., isolated from clinical specimens of New York State patients.</title>
        <authorList>
            <person name="Mingle L.A."/>
            <person name="Cole J.A."/>
            <person name="Lapierre P."/>
            <person name="Musser K.A."/>
        </authorList>
    </citation>
    <scope>NUCLEOTIDE SEQUENCE [LARGE SCALE GENOMIC DNA]</scope>
    <source>
        <strain evidence="1 2">5503</strain>
    </source>
</reference>
<dbReference type="SUPFAM" id="SSF52540">
    <property type="entry name" value="P-loop containing nucleoside triphosphate hydrolases"/>
    <property type="match status" value="1"/>
</dbReference>
<sequence>MSLTIVSADKRLAESRGIKGCICGKSGVGKTSLLRTLKAPTMLFMDLEAGDIVPQGGDR</sequence>
<reference evidence="1 2" key="1">
    <citation type="submission" date="2014-09" db="EMBL/GenBank/DDBJ databases">
        <authorList>
            <person name="McGinnis J.M."/>
            <person name="Wolfgang W.J."/>
        </authorList>
    </citation>
    <scope>NUCLEOTIDE SEQUENCE [LARGE SCALE GENOMIC DNA]</scope>
    <source>
        <strain evidence="1 2">5503</strain>
    </source>
</reference>
<gene>
    <name evidence="1" type="ORF">IX56_01160</name>
</gene>
<protein>
    <recommendedName>
        <fullName evidence="3">ATP-binding protein</fullName>
    </recommendedName>
</protein>
<comment type="caution">
    <text evidence="1">The sequence shown here is derived from an EMBL/GenBank/DDBJ whole genome shotgun (WGS) entry which is preliminary data.</text>
</comment>
<evidence type="ECO:0008006" key="3">
    <source>
        <dbReference type="Google" id="ProtNLM"/>
    </source>
</evidence>
<dbReference type="RefSeq" id="WP_036706607.1">
    <property type="nucleotide sequence ID" value="NZ_JRKQ01000003.1"/>
</dbReference>